<dbReference type="EMBL" id="KL198202">
    <property type="protein sequence ID" value="KDQ05704.1"/>
    <property type="molecule type" value="Genomic_DNA"/>
</dbReference>
<proteinExistence type="predicted"/>
<reference evidence="4" key="1">
    <citation type="journal article" date="2014" name="Proc. Natl. Acad. Sci. U.S.A.">
        <title>Extensive sampling of basidiomycete genomes demonstrates inadequacy of the white-rot/brown-rot paradigm for wood decay fungi.</title>
        <authorList>
            <person name="Riley R."/>
            <person name="Salamov A.A."/>
            <person name="Brown D.W."/>
            <person name="Nagy L.G."/>
            <person name="Floudas D."/>
            <person name="Held B.W."/>
            <person name="Levasseur A."/>
            <person name="Lombard V."/>
            <person name="Morin E."/>
            <person name="Otillar R."/>
            <person name="Lindquist E.A."/>
            <person name="Sun H."/>
            <person name="LaButti K.M."/>
            <person name="Schmutz J."/>
            <person name="Jabbour D."/>
            <person name="Luo H."/>
            <person name="Baker S.E."/>
            <person name="Pisabarro A.G."/>
            <person name="Walton J.D."/>
            <person name="Blanchette R.A."/>
            <person name="Henrissat B."/>
            <person name="Martin F."/>
            <person name="Cullen D."/>
            <person name="Hibbett D.S."/>
            <person name="Grigoriev I.V."/>
        </authorList>
    </citation>
    <scope>NUCLEOTIDE SEQUENCE [LARGE SCALE GENOMIC DNA]</scope>
    <source>
        <strain evidence="4">FD-172 SS1</strain>
    </source>
</reference>
<dbReference type="Pfam" id="PF20151">
    <property type="entry name" value="DUF6533"/>
    <property type="match status" value="1"/>
</dbReference>
<keyword evidence="1" id="KW-0812">Transmembrane</keyword>
<dbReference type="OrthoDB" id="3251775at2759"/>
<protein>
    <recommendedName>
        <fullName evidence="2">DUF6533 domain-containing protein</fullName>
    </recommendedName>
</protein>
<feature type="transmembrane region" description="Helical" evidence="1">
    <location>
        <begin position="55"/>
        <end position="79"/>
    </location>
</feature>
<evidence type="ECO:0000256" key="1">
    <source>
        <dbReference type="SAM" id="Phobius"/>
    </source>
</evidence>
<dbReference type="HOGENOM" id="CLU_1677568_0_0_1"/>
<dbReference type="Proteomes" id="UP000027195">
    <property type="component" value="Unassembled WGS sequence"/>
</dbReference>
<feature type="transmembrane region" description="Helical" evidence="1">
    <location>
        <begin position="124"/>
        <end position="144"/>
    </location>
</feature>
<organism evidence="3 4">
    <name type="scientific">Botryobasidium botryosum (strain FD-172 SS1)</name>
    <dbReference type="NCBI Taxonomy" id="930990"/>
    <lineage>
        <taxon>Eukaryota</taxon>
        <taxon>Fungi</taxon>
        <taxon>Dikarya</taxon>
        <taxon>Basidiomycota</taxon>
        <taxon>Agaricomycotina</taxon>
        <taxon>Agaricomycetes</taxon>
        <taxon>Cantharellales</taxon>
        <taxon>Botryobasidiaceae</taxon>
        <taxon>Botryobasidium</taxon>
    </lineage>
</organism>
<feature type="transmembrane region" description="Helical" evidence="1">
    <location>
        <begin position="91"/>
        <end position="112"/>
    </location>
</feature>
<keyword evidence="1" id="KW-0472">Membrane</keyword>
<accession>A0A067LRS3</accession>
<sequence>MSASLDAPLFIDLTYFSSAMPVILPLSVILLYDHTLTIGDEVRLVWFAPWSKPKVLFLFTRYSMLLGAITLWILIAALPSGVEGIVYARRIHIDVLSLLFIFTLSADALFLLRVYAIWNQNRTVAYLFAIAVLAQAVNIASFAVGCQCQFFMLHPLC</sequence>
<keyword evidence="4" id="KW-1185">Reference proteome</keyword>
<evidence type="ECO:0000313" key="3">
    <source>
        <dbReference type="EMBL" id="KDQ05704.1"/>
    </source>
</evidence>
<dbReference type="InterPro" id="IPR045340">
    <property type="entry name" value="DUF6533"/>
</dbReference>
<feature type="domain" description="DUF6533" evidence="2">
    <location>
        <begin position="28"/>
        <end position="66"/>
    </location>
</feature>
<evidence type="ECO:0000313" key="4">
    <source>
        <dbReference type="Proteomes" id="UP000027195"/>
    </source>
</evidence>
<evidence type="ECO:0000259" key="2">
    <source>
        <dbReference type="Pfam" id="PF20151"/>
    </source>
</evidence>
<keyword evidence="1" id="KW-1133">Transmembrane helix</keyword>
<feature type="transmembrane region" description="Helical" evidence="1">
    <location>
        <begin position="15"/>
        <end position="34"/>
    </location>
</feature>
<dbReference type="InParanoid" id="A0A067LRS3"/>
<dbReference type="AlphaFoldDB" id="A0A067LRS3"/>
<name>A0A067LRS3_BOTB1</name>
<gene>
    <name evidence="3" type="ORF">BOTBODRAFT_299866</name>
</gene>